<evidence type="ECO:0000313" key="12">
    <source>
        <dbReference type="Proteomes" id="UP000078397"/>
    </source>
</evidence>
<dbReference type="GO" id="GO:0006369">
    <property type="term" value="P:termination of RNA polymerase II transcription"/>
    <property type="evidence" value="ECO:0007669"/>
    <property type="project" value="UniProtKB-ARBA"/>
</dbReference>
<name>A0A179F6D2_METCM</name>
<dbReference type="AlphaFoldDB" id="A0A179F6D2"/>
<evidence type="ECO:0000256" key="8">
    <source>
        <dbReference type="SAM" id="MobiDB-lite"/>
    </source>
</evidence>
<dbReference type="InterPro" id="IPR035979">
    <property type="entry name" value="RBD_domain_sf"/>
</dbReference>
<dbReference type="FunFam" id="3.30.70.330:FF:000397">
    <property type="entry name" value="RNA binding protein Nrd1"/>
    <property type="match status" value="1"/>
</dbReference>
<evidence type="ECO:0000259" key="10">
    <source>
        <dbReference type="PROSITE" id="PS51391"/>
    </source>
</evidence>
<dbReference type="GO" id="GO:0010629">
    <property type="term" value="P:negative regulation of gene expression"/>
    <property type="evidence" value="ECO:0007669"/>
    <property type="project" value="UniProtKB-ARBA"/>
</dbReference>
<evidence type="ECO:0000256" key="6">
    <source>
        <dbReference type="ARBA" id="ARBA00023242"/>
    </source>
</evidence>
<dbReference type="GeneID" id="28854955"/>
<dbReference type="GO" id="GO:0031126">
    <property type="term" value="P:sno(s)RNA 3'-end processing"/>
    <property type="evidence" value="ECO:0007669"/>
    <property type="project" value="UniProtKB-ARBA"/>
</dbReference>
<dbReference type="InterPro" id="IPR000504">
    <property type="entry name" value="RRM_dom"/>
</dbReference>
<dbReference type="PROSITE" id="PS50102">
    <property type="entry name" value="RRM"/>
    <property type="match status" value="1"/>
</dbReference>
<evidence type="ECO:0000313" key="11">
    <source>
        <dbReference type="EMBL" id="OAQ60952.1"/>
    </source>
</evidence>
<evidence type="ECO:0000256" key="7">
    <source>
        <dbReference type="PROSITE-ProRule" id="PRU00176"/>
    </source>
</evidence>
<dbReference type="GO" id="GO:0017070">
    <property type="term" value="F:U6 snRNA binding"/>
    <property type="evidence" value="ECO:0007669"/>
    <property type="project" value="TreeGrafter"/>
</dbReference>
<feature type="compositionally biased region" description="Basic and acidic residues" evidence="8">
    <location>
        <begin position="425"/>
        <end position="442"/>
    </location>
</feature>
<dbReference type="STRING" id="1380566.A0A179F6D2"/>
<evidence type="ECO:0000259" key="9">
    <source>
        <dbReference type="PROSITE" id="PS50102"/>
    </source>
</evidence>
<dbReference type="Proteomes" id="UP000078397">
    <property type="component" value="Unassembled WGS sequence"/>
</dbReference>
<dbReference type="PANTHER" id="PTHR14089">
    <property type="entry name" value="PRE-MRNA-SPLICING FACTOR RBM22"/>
    <property type="match status" value="1"/>
</dbReference>
<dbReference type="RefSeq" id="XP_018138761.1">
    <property type="nucleotide sequence ID" value="XM_018290961.1"/>
</dbReference>
<feature type="domain" description="RRM" evidence="9">
    <location>
        <begin position="482"/>
        <end position="552"/>
    </location>
</feature>
<comment type="subcellular location">
    <subcellularLocation>
        <location evidence="1">Nucleus</location>
    </subcellularLocation>
</comment>
<feature type="region of interest" description="Disordered" evidence="8">
    <location>
        <begin position="609"/>
        <end position="698"/>
    </location>
</feature>
<dbReference type="InterPro" id="IPR008942">
    <property type="entry name" value="ENTH_VHS"/>
</dbReference>
<feature type="compositionally biased region" description="Low complexity" evidence="8">
    <location>
        <begin position="331"/>
        <end position="342"/>
    </location>
</feature>
<feature type="compositionally biased region" description="Basic and acidic residues" evidence="8">
    <location>
        <begin position="634"/>
        <end position="650"/>
    </location>
</feature>
<keyword evidence="3" id="KW-0507">mRNA processing</keyword>
<reference evidence="11 12" key="1">
    <citation type="journal article" date="2016" name="PLoS Pathog.">
        <title>Biosynthesis of antibiotic leucinostatins in bio-control fungus Purpureocillium lilacinum and their inhibition on phytophthora revealed by genome mining.</title>
        <authorList>
            <person name="Wang G."/>
            <person name="Liu Z."/>
            <person name="Lin R."/>
            <person name="Li E."/>
            <person name="Mao Z."/>
            <person name="Ling J."/>
            <person name="Yang Y."/>
            <person name="Yin W.B."/>
            <person name="Xie B."/>
        </authorList>
    </citation>
    <scope>NUCLEOTIDE SEQUENCE [LARGE SCALE GENOMIC DNA]</scope>
    <source>
        <strain evidence="11">170</strain>
    </source>
</reference>
<dbReference type="Pfam" id="PF04818">
    <property type="entry name" value="CID"/>
    <property type="match status" value="1"/>
</dbReference>
<dbReference type="FunFam" id="1.25.40.90:FF:000026">
    <property type="entry name" value="RNA binding protein Nrd1"/>
    <property type="match status" value="1"/>
</dbReference>
<dbReference type="GO" id="GO:0071006">
    <property type="term" value="C:U2-type catalytic step 1 spliceosome"/>
    <property type="evidence" value="ECO:0007669"/>
    <property type="project" value="TreeGrafter"/>
</dbReference>
<accession>A0A179F6D2</accession>
<dbReference type="GO" id="GO:0036002">
    <property type="term" value="F:pre-mRNA binding"/>
    <property type="evidence" value="ECO:0007669"/>
    <property type="project" value="TreeGrafter"/>
</dbReference>
<feature type="domain" description="CID" evidence="10">
    <location>
        <begin position="1"/>
        <end position="154"/>
    </location>
</feature>
<evidence type="ECO:0000256" key="2">
    <source>
        <dbReference type="ARBA" id="ARBA00022553"/>
    </source>
</evidence>
<dbReference type="GO" id="GO:0071007">
    <property type="term" value="C:U2-type catalytic step 2 spliceosome"/>
    <property type="evidence" value="ECO:0007669"/>
    <property type="project" value="TreeGrafter"/>
</dbReference>
<feature type="region of interest" description="Disordered" evidence="8">
    <location>
        <begin position="200"/>
        <end position="261"/>
    </location>
</feature>
<evidence type="ECO:0000256" key="1">
    <source>
        <dbReference type="ARBA" id="ARBA00004123"/>
    </source>
</evidence>
<organism evidence="11 12">
    <name type="scientific">Pochonia chlamydosporia 170</name>
    <dbReference type="NCBI Taxonomy" id="1380566"/>
    <lineage>
        <taxon>Eukaryota</taxon>
        <taxon>Fungi</taxon>
        <taxon>Dikarya</taxon>
        <taxon>Ascomycota</taxon>
        <taxon>Pezizomycotina</taxon>
        <taxon>Sordariomycetes</taxon>
        <taxon>Hypocreomycetidae</taxon>
        <taxon>Hypocreales</taxon>
        <taxon>Clavicipitaceae</taxon>
        <taxon>Pochonia</taxon>
    </lineage>
</organism>
<keyword evidence="3" id="KW-0747">Spliceosome</keyword>
<comment type="caution">
    <text evidence="11">The sequence shown here is derived from an EMBL/GenBank/DDBJ whole genome shotgun (WGS) entry which is preliminary data.</text>
</comment>
<keyword evidence="6" id="KW-0539">Nucleus</keyword>
<dbReference type="SMART" id="SM00360">
    <property type="entry name" value="RRM"/>
    <property type="match status" value="1"/>
</dbReference>
<dbReference type="OrthoDB" id="79367at2759"/>
<protein>
    <submittedName>
        <fullName evidence="11">RNA binding protein Nrd1</fullName>
    </submittedName>
</protein>
<dbReference type="InterPro" id="IPR012677">
    <property type="entry name" value="Nucleotide-bd_a/b_plait_sf"/>
</dbReference>
<feature type="region of interest" description="Disordered" evidence="8">
    <location>
        <begin position="145"/>
        <end position="186"/>
    </location>
</feature>
<dbReference type="PANTHER" id="PTHR14089:SF2">
    <property type="entry name" value="PRE-MRNA-SPLICING FACTOR CWC2"/>
    <property type="match status" value="1"/>
</dbReference>
<dbReference type="SMART" id="SM00582">
    <property type="entry name" value="RPR"/>
    <property type="match status" value="1"/>
</dbReference>
<dbReference type="InterPro" id="IPR006569">
    <property type="entry name" value="CID_dom"/>
</dbReference>
<dbReference type="InterPro" id="IPR039171">
    <property type="entry name" value="Cwc2/Slt11"/>
</dbReference>
<feature type="region of interest" description="Disordered" evidence="8">
    <location>
        <begin position="328"/>
        <end position="462"/>
    </location>
</feature>
<feature type="compositionally biased region" description="Low complexity" evidence="8">
    <location>
        <begin position="151"/>
        <end position="186"/>
    </location>
</feature>
<dbReference type="Gene3D" id="1.25.40.90">
    <property type="match status" value="1"/>
</dbReference>
<evidence type="ECO:0000256" key="3">
    <source>
        <dbReference type="ARBA" id="ARBA00022728"/>
    </source>
</evidence>
<feature type="compositionally biased region" description="Basic and acidic residues" evidence="8">
    <location>
        <begin position="396"/>
        <end position="416"/>
    </location>
</feature>
<dbReference type="GO" id="GO:0031124">
    <property type="term" value="P:mRNA 3'-end processing"/>
    <property type="evidence" value="ECO:0007669"/>
    <property type="project" value="UniProtKB-ARBA"/>
</dbReference>
<keyword evidence="4 7" id="KW-0694">RNA-binding</keyword>
<dbReference type="SUPFAM" id="SSF48464">
    <property type="entry name" value="ENTH/VHS domain"/>
    <property type="match status" value="1"/>
</dbReference>
<evidence type="ECO:0000256" key="5">
    <source>
        <dbReference type="ARBA" id="ARBA00023187"/>
    </source>
</evidence>
<sequence>MASAVTDLEAGLQAMLNLKPPGVSGSRITSLTSLCVSNIQSESVLIQKIYTHFKKAPGTHKLGVLYVVDSVTRKWLEQAKAQGQPVNSSAPDGTYAAGVHRVTELMPVLMNDILQTAPEEQKEKIKKLLDIWEKGQTFPTQMIESFKEKLTTPPSKTSTTPPGSPPASALAALQSQAPPAAAPAPNSSSILEALANMARQTSTPGGGSHNSGLPAPAAQYNMPPSTLPQPVSSTTMPHPHHQAQPSYPPTSQPVAVPSLPFSLPQLSGQAPALPNNASNLPNPYAAANPAAPGAGGSLDPSVQQQIMLIKALADQGVPFDKIPSLIQSMTNNNPAANSAPAPHTGFQPPVPAAQGTFSTSGQQPWGGPMPVSGDGRDRGYQDGIRSPRYRGRSRSRSPDRGWGSRDSPRGGRDRGGHGRNSPLNGRHDDRDRNGRGGSDYRQRSPPGRRGRSSTPPDSFPHVERWVDYDPSVPSGSIRVFSRTLFVGGVTCSEPELRRVFTRFGTVQTCIVNKDKRHAFVKMLTRKDAVNAKENMEDARTSELPLRTRWGVGFGPRDCSDYATGISIIPIHKLTEADRKWILTAPYGGSGGRPIESGLSVEEPDIEIGAGVSSKAISRRMQTDKGGSNGPKSTRNREDEPRSGRRGRDDSDGPPPRGRDQGNTGQGMAPSFPFGIGTLPNGMPNFPAGFSFPDPSGGR</sequence>
<evidence type="ECO:0000256" key="4">
    <source>
        <dbReference type="ARBA" id="ARBA00022884"/>
    </source>
</evidence>
<dbReference type="EMBL" id="LSBJ02000001">
    <property type="protein sequence ID" value="OAQ60952.1"/>
    <property type="molecule type" value="Genomic_DNA"/>
</dbReference>
<dbReference type="KEGG" id="pchm:VFPPC_13184"/>
<keyword evidence="12" id="KW-1185">Reference proteome</keyword>
<dbReference type="PROSITE" id="PS51391">
    <property type="entry name" value="CID"/>
    <property type="match status" value="1"/>
</dbReference>
<dbReference type="GO" id="GO:0000974">
    <property type="term" value="C:Prp19 complex"/>
    <property type="evidence" value="ECO:0007669"/>
    <property type="project" value="TreeGrafter"/>
</dbReference>
<feature type="compositionally biased region" description="Polar residues" evidence="8">
    <location>
        <begin position="222"/>
        <end position="236"/>
    </location>
</feature>
<dbReference type="Pfam" id="PF21380">
    <property type="entry name" value="Nrd1-Seb1_dom2"/>
    <property type="match status" value="1"/>
</dbReference>
<proteinExistence type="predicted"/>
<dbReference type="SUPFAM" id="SSF54928">
    <property type="entry name" value="RNA-binding domain, RBD"/>
    <property type="match status" value="1"/>
</dbReference>
<dbReference type="CDD" id="cd16984">
    <property type="entry name" value="CID_Nrd1_like"/>
    <property type="match status" value="1"/>
</dbReference>
<dbReference type="Pfam" id="PF00076">
    <property type="entry name" value="RRM_1"/>
    <property type="match status" value="1"/>
</dbReference>
<dbReference type="InterPro" id="IPR048892">
    <property type="entry name" value="Nrd1_Seb1_dom2"/>
</dbReference>
<gene>
    <name evidence="11" type="ORF">VFPPC_13184</name>
</gene>
<keyword evidence="2" id="KW-0597">Phosphoprotein</keyword>
<keyword evidence="5" id="KW-0508">mRNA splicing</keyword>
<dbReference type="GO" id="GO:0008380">
    <property type="term" value="P:RNA splicing"/>
    <property type="evidence" value="ECO:0007669"/>
    <property type="project" value="UniProtKB-KW"/>
</dbReference>
<dbReference type="Gene3D" id="3.30.70.330">
    <property type="match status" value="1"/>
</dbReference>